<keyword evidence="1" id="KW-0436">Ligase</keyword>
<accession>A0A1W9YNA2</accession>
<reference evidence="1 2" key="1">
    <citation type="submission" date="2017-02" db="EMBL/GenBank/DDBJ databases">
        <title>The new phylogeny of genus Mycobacterium.</title>
        <authorList>
            <person name="Tortoli E."/>
            <person name="Trovato A."/>
            <person name="Cirillo D.M."/>
        </authorList>
    </citation>
    <scope>NUCLEOTIDE SEQUENCE [LARGE SCALE GENOMIC DNA]</scope>
    <source>
        <strain evidence="1 2">DSM 45578</strain>
    </source>
</reference>
<dbReference type="GO" id="GO:0016874">
    <property type="term" value="F:ligase activity"/>
    <property type="evidence" value="ECO:0007669"/>
    <property type="project" value="UniProtKB-KW"/>
</dbReference>
<dbReference type="Proteomes" id="UP000192366">
    <property type="component" value="Unassembled WGS sequence"/>
</dbReference>
<gene>
    <name evidence="1" type="ORF">BST17_27790</name>
</gene>
<dbReference type="RefSeq" id="WP_083062231.1">
    <property type="nucleotide sequence ID" value="NZ_JACKVM010000010.1"/>
</dbReference>
<comment type="caution">
    <text evidence="1">The sequence shown here is derived from an EMBL/GenBank/DDBJ whole genome shotgun (WGS) entry which is preliminary data.</text>
</comment>
<name>A0A1W9YNA2_MYCBA</name>
<dbReference type="AlphaFoldDB" id="A0A1W9YNA2"/>
<dbReference type="STRING" id="564198.BST17_27790"/>
<evidence type="ECO:0000313" key="2">
    <source>
        <dbReference type="Proteomes" id="UP000192366"/>
    </source>
</evidence>
<organism evidence="1 2">
    <name type="scientific">Mycolicibacterium bacteremicum</name>
    <name type="common">Mycobacterium bacteremicum</name>
    <dbReference type="NCBI Taxonomy" id="564198"/>
    <lineage>
        <taxon>Bacteria</taxon>
        <taxon>Bacillati</taxon>
        <taxon>Actinomycetota</taxon>
        <taxon>Actinomycetes</taxon>
        <taxon>Mycobacteriales</taxon>
        <taxon>Mycobacteriaceae</taxon>
        <taxon>Mycolicibacterium</taxon>
    </lineage>
</organism>
<sequence>MQEWLANSLVLVSDYRVPDPAAVWPLLQRRTEALADMGVHHVLVYTSTTDPERVLVILGIRAHEPVRDLLRSRVFFDWFDAVGVQDLPAVFAGELIERIDFDDSAQMAPPVMVSMITPVADIAELNTRVRDAAKAFHASGVQRFWSFRAFDDPHEVLILQQIDDELSARRWLHDSDDAAEWLTEAGVGAYPPVFIGQFQQMMTIEPR</sequence>
<keyword evidence="2" id="KW-1185">Reference proteome</keyword>
<proteinExistence type="predicted"/>
<evidence type="ECO:0000313" key="1">
    <source>
        <dbReference type="EMBL" id="ORA01558.1"/>
    </source>
</evidence>
<dbReference type="OrthoDB" id="4761217at2"/>
<protein>
    <submittedName>
        <fullName evidence="1">Fatty-acid--CoA ligase</fullName>
    </submittedName>
</protein>
<dbReference type="EMBL" id="MVHJ01000048">
    <property type="protein sequence ID" value="ORA01558.1"/>
    <property type="molecule type" value="Genomic_DNA"/>
</dbReference>